<dbReference type="RefSeq" id="WP_092234119.1">
    <property type="nucleotide sequence ID" value="NZ_FNLL01000006.1"/>
</dbReference>
<dbReference type="InterPro" id="IPR003813">
    <property type="entry name" value="MvhD/FlpD"/>
</dbReference>
<dbReference type="GO" id="GO:0016491">
    <property type="term" value="F:oxidoreductase activity"/>
    <property type="evidence" value="ECO:0007669"/>
    <property type="project" value="UniProtKB-KW"/>
</dbReference>
<evidence type="ECO:0000256" key="2">
    <source>
        <dbReference type="ARBA" id="ARBA00023002"/>
    </source>
</evidence>
<reference evidence="7" key="1">
    <citation type="submission" date="2016-10" db="EMBL/GenBank/DDBJ databases">
        <authorList>
            <person name="Varghese N."/>
            <person name="Submissions S."/>
        </authorList>
    </citation>
    <scope>NUCLEOTIDE SEQUENCE [LARGE SCALE GENOMIC DNA]</scope>
    <source>
        <strain evidence="7">DSM 3384</strain>
    </source>
</reference>
<protein>
    <submittedName>
        <fullName evidence="6">Coenzyme F420-reducing hydrogenase, delta subunit</fullName>
    </submittedName>
</protein>
<dbReference type="AlphaFoldDB" id="A0A1H2H8Y5"/>
<evidence type="ECO:0000256" key="4">
    <source>
        <dbReference type="ARBA" id="ARBA00023014"/>
    </source>
</evidence>
<evidence type="ECO:0000259" key="5">
    <source>
        <dbReference type="Pfam" id="PF02662"/>
    </source>
</evidence>
<evidence type="ECO:0000256" key="3">
    <source>
        <dbReference type="ARBA" id="ARBA00023004"/>
    </source>
</evidence>
<evidence type="ECO:0000313" key="6">
    <source>
        <dbReference type="EMBL" id="SDU28018.1"/>
    </source>
</evidence>
<dbReference type="GO" id="GO:0051536">
    <property type="term" value="F:iron-sulfur cluster binding"/>
    <property type="evidence" value="ECO:0007669"/>
    <property type="project" value="UniProtKB-KW"/>
</dbReference>
<dbReference type="Proteomes" id="UP000199608">
    <property type="component" value="Unassembled WGS sequence"/>
</dbReference>
<keyword evidence="3" id="KW-0408">Iron</keyword>
<dbReference type="GO" id="GO:0046872">
    <property type="term" value="F:metal ion binding"/>
    <property type="evidence" value="ECO:0007669"/>
    <property type="project" value="UniProtKB-KW"/>
</dbReference>
<evidence type="ECO:0000313" key="7">
    <source>
        <dbReference type="Proteomes" id="UP000199608"/>
    </source>
</evidence>
<organism evidence="6 7">
    <name type="scientific">Desulfobacula phenolica</name>
    <dbReference type="NCBI Taxonomy" id="90732"/>
    <lineage>
        <taxon>Bacteria</taxon>
        <taxon>Pseudomonadati</taxon>
        <taxon>Thermodesulfobacteriota</taxon>
        <taxon>Desulfobacteria</taxon>
        <taxon>Desulfobacterales</taxon>
        <taxon>Desulfobacteraceae</taxon>
        <taxon>Desulfobacula</taxon>
    </lineage>
</organism>
<gene>
    <name evidence="6" type="ORF">SAMN04487931_10697</name>
</gene>
<keyword evidence="7" id="KW-1185">Reference proteome</keyword>
<keyword evidence="2" id="KW-0560">Oxidoreductase</keyword>
<feature type="domain" description="F420-non-reducing hydrogenase iron-sulfur subunit D" evidence="5">
    <location>
        <begin position="30"/>
        <end position="125"/>
    </location>
</feature>
<keyword evidence="1" id="KW-0479">Metal-binding</keyword>
<accession>A0A1H2H8Y5</accession>
<sequence length="134" mass="14875">MKIHSTPKLTLFHCLHSFEETVSLFDGCEIKTVKMACSSMTKDIHLLKAFEAGADAVLVLVCPEKGCRYAQGSIRAKKRVEYVKAILDDIGMDGRRLNIFNTTSSDSDSIKDIIRKTVLELDTIGPNPALNYPN</sequence>
<dbReference type="Pfam" id="PF02662">
    <property type="entry name" value="FlpD"/>
    <property type="match status" value="1"/>
</dbReference>
<dbReference type="EMBL" id="FNLL01000006">
    <property type="protein sequence ID" value="SDU28018.1"/>
    <property type="molecule type" value="Genomic_DNA"/>
</dbReference>
<evidence type="ECO:0000256" key="1">
    <source>
        <dbReference type="ARBA" id="ARBA00022723"/>
    </source>
</evidence>
<name>A0A1H2H8Y5_9BACT</name>
<proteinExistence type="predicted"/>
<keyword evidence="4" id="KW-0411">Iron-sulfur</keyword>